<evidence type="ECO:0000256" key="4">
    <source>
        <dbReference type="ARBA" id="ARBA00012744"/>
    </source>
</evidence>
<evidence type="ECO:0000256" key="8">
    <source>
        <dbReference type="SAM" id="Coils"/>
    </source>
</evidence>
<keyword evidence="7" id="KW-0326">Glycosidase</keyword>
<dbReference type="PANTHER" id="PTHR30620:SF16">
    <property type="entry name" value="LYSOSOMAL BETA GLUCOSIDASE"/>
    <property type="match status" value="1"/>
</dbReference>
<reference evidence="11 12" key="1">
    <citation type="submission" date="2019-03" db="EMBL/GenBank/DDBJ databases">
        <title>Subsurface microbial communities from deep shales in Ohio and West Virginia, USA.</title>
        <authorList>
            <person name="Wrighton K."/>
        </authorList>
    </citation>
    <scope>NUCLEOTIDE SEQUENCE [LARGE SCALE GENOMIC DNA]</scope>
    <source>
        <strain evidence="11 12">MA284_T2</strain>
    </source>
</reference>
<dbReference type="GO" id="GO:0009251">
    <property type="term" value="P:glucan catabolic process"/>
    <property type="evidence" value="ECO:0007669"/>
    <property type="project" value="TreeGrafter"/>
</dbReference>
<dbReference type="EC" id="3.2.1.21" evidence="4"/>
<feature type="domain" description="Glycoside hydrolase family 3 N-terminal" evidence="9">
    <location>
        <begin position="276"/>
        <end position="501"/>
    </location>
</feature>
<dbReference type="PRINTS" id="PR00133">
    <property type="entry name" value="GLHYDRLASE3"/>
</dbReference>
<dbReference type="NCBIfam" id="TIGR02543">
    <property type="entry name" value="List_Bact_rpt"/>
    <property type="match status" value="1"/>
</dbReference>
<dbReference type="InterPro" id="IPR001764">
    <property type="entry name" value="Glyco_hydro_3_N"/>
</dbReference>
<comment type="caution">
    <text evidence="11">The sequence shown here is derived from an EMBL/GenBank/DDBJ whole genome shotgun (WGS) entry which is preliminary data.</text>
</comment>
<dbReference type="Pfam" id="PF01915">
    <property type="entry name" value="Glyco_hydro_3_C"/>
    <property type="match status" value="1"/>
</dbReference>
<name>A0A4R6LS74_9FIRM</name>
<evidence type="ECO:0000259" key="10">
    <source>
        <dbReference type="Pfam" id="PF01915"/>
    </source>
</evidence>
<evidence type="ECO:0000256" key="1">
    <source>
        <dbReference type="ARBA" id="ARBA00000448"/>
    </source>
</evidence>
<comment type="subcellular location">
    <subcellularLocation>
        <location evidence="2">Cell envelope</location>
    </subcellularLocation>
</comment>
<dbReference type="Gene3D" id="2.60.40.4270">
    <property type="entry name" value="Listeria-Bacteroides repeat domain"/>
    <property type="match status" value="1"/>
</dbReference>
<dbReference type="PANTHER" id="PTHR30620">
    <property type="entry name" value="PERIPLASMIC BETA-GLUCOSIDASE-RELATED"/>
    <property type="match status" value="1"/>
</dbReference>
<evidence type="ECO:0000313" key="12">
    <source>
        <dbReference type="Proteomes" id="UP000295064"/>
    </source>
</evidence>
<dbReference type="Gene3D" id="3.40.50.1700">
    <property type="entry name" value="Glycoside hydrolase family 3 C-terminal domain"/>
    <property type="match status" value="1"/>
</dbReference>
<dbReference type="InterPro" id="IPR036881">
    <property type="entry name" value="Glyco_hydro_3_C_sf"/>
</dbReference>
<keyword evidence="8" id="KW-0175">Coiled coil</keyword>
<dbReference type="InterPro" id="IPR051915">
    <property type="entry name" value="Cellulose_Degrad_GH3"/>
</dbReference>
<evidence type="ECO:0000256" key="7">
    <source>
        <dbReference type="ARBA" id="ARBA00023295"/>
    </source>
</evidence>
<dbReference type="InterPro" id="IPR013783">
    <property type="entry name" value="Ig-like_fold"/>
</dbReference>
<comment type="similarity">
    <text evidence="3">Belongs to the glycosyl hydrolase 3 family.</text>
</comment>
<dbReference type="SUPFAM" id="SSF51445">
    <property type="entry name" value="(Trans)glycosidases"/>
    <property type="match status" value="1"/>
</dbReference>
<dbReference type="Pfam" id="PF00933">
    <property type="entry name" value="Glyco_hydro_3"/>
    <property type="match status" value="1"/>
</dbReference>
<evidence type="ECO:0000256" key="5">
    <source>
        <dbReference type="ARBA" id="ARBA00022729"/>
    </source>
</evidence>
<evidence type="ECO:0000256" key="3">
    <source>
        <dbReference type="ARBA" id="ARBA00005336"/>
    </source>
</evidence>
<dbReference type="RefSeq" id="WP_133514938.1">
    <property type="nucleotide sequence ID" value="NZ_SNWX01000010.1"/>
</dbReference>
<dbReference type="InterPro" id="IPR042229">
    <property type="entry name" value="Listeria/Bacterioides_rpt_sf"/>
</dbReference>
<dbReference type="OrthoDB" id="9805821at2"/>
<dbReference type="Gene3D" id="2.60.40.10">
    <property type="entry name" value="Immunoglobulins"/>
    <property type="match status" value="1"/>
</dbReference>
<dbReference type="InterPro" id="IPR002772">
    <property type="entry name" value="Glyco_hydro_3_C"/>
</dbReference>
<dbReference type="Gene3D" id="1.20.1270.90">
    <property type="entry name" value="AF1782-like"/>
    <property type="match status" value="1"/>
</dbReference>
<feature type="coiled-coil region" evidence="8">
    <location>
        <begin position="964"/>
        <end position="1001"/>
    </location>
</feature>
<evidence type="ECO:0000313" key="11">
    <source>
        <dbReference type="EMBL" id="TDO90074.1"/>
    </source>
</evidence>
<dbReference type="SUPFAM" id="SSF52279">
    <property type="entry name" value="Beta-D-glucan exohydrolase, C-terminal domain"/>
    <property type="match status" value="1"/>
</dbReference>
<evidence type="ECO:0000256" key="2">
    <source>
        <dbReference type="ARBA" id="ARBA00004196"/>
    </source>
</evidence>
<dbReference type="EMBL" id="SNWX01000010">
    <property type="protein sequence ID" value="TDO90074.1"/>
    <property type="molecule type" value="Genomic_DNA"/>
</dbReference>
<proteinExistence type="inferred from homology"/>
<dbReference type="InterPro" id="IPR036962">
    <property type="entry name" value="Glyco_hydro_3_N_sf"/>
</dbReference>
<dbReference type="InterPro" id="IPR013378">
    <property type="entry name" value="InlB-like_B-rpt"/>
</dbReference>
<organism evidence="11 12">
    <name type="scientific">Halanaerobium saccharolyticum</name>
    <dbReference type="NCBI Taxonomy" id="43595"/>
    <lineage>
        <taxon>Bacteria</taxon>
        <taxon>Bacillati</taxon>
        <taxon>Bacillota</taxon>
        <taxon>Clostridia</taxon>
        <taxon>Halanaerobiales</taxon>
        <taxon>Halanaerobiaceae</taxon>
        <taxon>Halanaerobium</taxon>
    </lineage>
</organism>
<sequence length="1015" mass="112783">MRTNSKFILIFLILAVLVFVWMNNSLAQDSEYKITFYTSGLEIDSKTVQRNQTIELPDPPEREGYIFAGWYTSESEAQYNAFDPTQEINSDLNLYAQWIAEDHVNIIESTSADKTVELGYSDSSGIEIRSMDDNSIVEVEELEDGVLDYPVYKDLNKNGKLDPYEDWRLDVDERTADLASQMSYQEIAGLMLYSSHQTSWENSAPSQAQVAFLANDDLRHVLMAGEVPAEIAAPWNNNIQAISEKLGLGIPANNSSDPRHSAAVGVEYYSDNTGTISLWPNSLGLAATFDPELVKEFAQIASKEYRALGISTALSPQIDIATEPRWNRTNGTFGEDPKLAADMTEAYVSGFQGTFADGELTGWGYDSVNAMMKHWPGGGAGEGGRDAHSDFGKYSVFPGNNFDAHTIPFVDGGLVGENGDTTMATAVMPYYTISYNVDPSGKDLSNAYSEYIISDLLRDKYNFDGVICTDWGVDGGRGWGPAIEPLDTAARSKLLIEAGVNQFGGRNTSRYILEAVELAEEEGTEEEFRDHMEFAAVRLLKNIFRTGLFENPYLDEKESSDLVGNEEFVEKGYEAQLKSIIMLKNKNDLLPLAEDTAIYIPQHEGEYIFKGAENDFTVVDSSEEADLAVVTMNSPQSPIEPPIGWAMFGGGWSPGEKAPYDFEEYPYQSGYYPLTLQYSEYTAVEARDVSIAGDYRNITEIEGTASSKYLNRSYKNRKMTATNFGQYQQLLDTKKAMGDKPVITVINLDNPMVFKEIDPLADAILLRFAASDNAILDILSGREEPSGLLPLQMPEDMAAVENQAEDVPRDMEVYQDSEGNYYDFAFGLNWDGVIDDHRVEKYRVDALEKPQSVENSNTTADYVTVETKTLPLGQVGRKYSAKIKTKEPADLELISGNLPAGLTFEKGVFAGTPVEKTDKYGEQLKLRAAAAGKLDRVFKITLVVNETGPVNLADPNQLSILINLAQAENEKNYTEQEWNELNEALRNAKAVYQNAAELEQIDLDRAVERLENTIK</sequence>
<evidence type="ECO:0000259" key="9">
    <source>
        <dbReference type="Pfam" id="PF00933"/>
    </source>
</evidence>
<evidence type="ECO:0000256" key="6">
    <source>
        <dbReference type="ARBA" id="ARBA00022801"/>
    </source>
</evidence>
<keyword evidence="6" id="KW-0378">Hydrolase</keyword>
<keyword evidence="5" id="KW-0732">Signal</keyword>
<dbReference type="Gene3D" id="3.20.20.300">
    <property type="entry name" value="Glycoside hydrolase, family 3, N-terminal domain"/>
    <property type="match status" value="1"/>
</dbReference>
<dbReference type="AlphaFoldDB" id="A0A4R6LS74"/>
<accession>A0A4R6LS74</accession>
<dbReference type="GO" id="GO:0008422">
    <property type="term" value="F:beta-glucosidase activity"/>
    <property type="evidence" value="ECO:0007669"/>
    <property type="project" value="UniProtKB-EC"/>
</dbReference>
<comment type="catalytic activity">
    <reaction evidence="1">
        <text>Hydrolysis of terminal, non-reducing beta-D-glucosyl residues with release of beta-D-glucose.</text>
        <dbReference type="EC" id="3.2.1.21"/>
    </reaction>
</comment>
<feature type="domain" description="Glycoside hydrolase family 3 C-terminal" evidence="10">
    <location>
        <begin position="580"/>
        <end position="829"/>
    </location>
</feature>
<dbReference type="Proteomes" id="UP000295064">
    <property type="component" value="Unassembled WGS sequence"/>
</dbReference>
<dbReference type="Pfam" id="PF09479">
    <property type="entry name" value="Flg_new"/>
    <property type="match status" value="1"/>
</dbReference>
<gene>
    <name evidence="11" type="ORF">DFR79_11033</name>
</gene>
<dbReference type="InterPro" id="IPR017853">
    <property type="entry name" value="GH"/>
</dbReference>
<protein>
    <recommendedName>
        <fullName evidence="4">beta-glucosidase</fullName>
        <ecNumber evidence="4">3.2.1.21</ecNumber>
    </recommendedName>
</protein>
<dbReference type="GO" id="GO:0030313">
    <property type="term" value="C:cell envelope"/>
    <property type="evidence" value="ECO:0007669"/>
    <property type="project" value="UniProtKB-SubCell"/>
</dbReference>